<proteinExistence type="inferred from homology"/>
<dbReference type="PANTHER" id="PTHR11803:SF58">
    <property type="entry name" value="PROTEIN HMF1-RELATED"/>
    <property type="match status" value="1"/>
</dbReference>
<dbReference type="RefSeq" id="WP_068008792.1">
    <property type="nucleotide sequence ID" value="NZ_FOFM01000070.1"/>
</dbReference>
<dbReference type="CDD" id="cd00448">
    <property type="entry name" value="YjgF_YER057c_UK114_family"/>
    <property type="match status" value="1"/>
</dbReference>
<dbReference type="GO" id="GO:0019239">
    <property type="term" value="F:deaminase activity"/>
    <property type="evidence" value="ECO:0007669"/>
    <property type="project" value="TreeGrafter"/>
</dbReference>
<protein>
    <submittedName>
        <fullName evidence="2">RutC family protein YjgH</fullName>
    </submittedName>
</protein>
<keyword evidence="3" id="KW-1185">Reference proteome</keyword>
<dbReference type="SUPFAM" id="SSF55298">
    <property type="entry name" value="YjgF-like"/>
    <property type="match status" value="1"/>
</dbReference>
<dbReference type="InterPro" id="IPR035959">
    <property type="entry name" value="RutC-like_sf"/>
</dbReference>
<dbReference type="GO" id="GO:0005829">
    <property type="term" value="C:cytosol"/>
    <property type="evidence" value="ECO:0007669"/>
    <property type="project" value="TreeGrafter"/>
</dbReference>
<dbReference type="PATRIC" id="fig|989403.3.peg.3773"/>
<comment type="caution">
    <text evidence="2">The sequence shown here is derived from an EMBL/GenBank/DDBJ whole genome shotgun (WGS) entry which is preliminary data.</text>
</comment>
<dbReference type="Proteomes" id="UP000076577">
    <property type="component" value="Unassembled WGS sequence"/>
</dbReference>
<dbReference type="STRING" id="989403.SAMN05421798_1702"/>
<organism evidence="2 3">
    <name type="scientific">Pseudovibrio axinellae</name>
    <dbReference type="NCBI Taxonomy" id="989403"/>
    <lineage>
        <taxon>Bacteria</taxon>
        <taxon>Pseudomonadati</taxon>
        <taxon>Pseudomonadota</taxon>
        <taxon>Alphaproteobacteria</taxon>
        <taxon>Hyphomicrobiales</taxon>
        <taxon>Stappiaceae</taxon>
        <taxon>Pseudovibrio</taxon>
    </lineage>
</organism>
<dbReference type="AlphaFoldDB" id="A0A165W8C8"/>
<dbReference type="InterPro" id="IPR006175">
    <property type="entry name" value="YjgF/YER057c/UK114"/>
</dbReference>
<evidence type="ECO:0000313" key="3">
    <source>
        <dbReference type="Proteomes" id="UP000076577"/>
    </source>
</evidence>
<sequence length="135" mass="14358">MSSSLKRMNPQSLPDAGKLGYSQISIADPSRLAFVSGQVAWRAEGGTAPRTLEEQTAVVIENLKGALTATETSSQDIVQMRVYMTDLHAESMEVAMTQVMAFLDGAQPSLTGVGVAALAAPELQIEIEIVIQLPL</sequence>
<evidence type="ECO:0000256" key="1">
    <source>
        <dbReference type="ARBA" id="ARBA00010552"/>
    </source>
</evidence>
<dbReference type="EMBL" id="LMCB01000055">
    <property type="protein sequence ID" value="KZL16157.1"/>
    <property type="molecule type" value="Genomic_DNA"/>
</dbReference>
<dbReference type="PANTHER" id="PTHR11803">
    <property type="entry name" value="2-IMINOBUTANOATE/2-IMINOPROPANOATE DEAMINASE RIDA"/>
    <property type="match status" value="1"/>
</dbReference>
<name>A0A165W8C8_9HYPH</name>
<dbReference type="Gene3D" id="3.30.1330.40">
    <property type="entry name" value="RutC-like"/>
    <property type="match status" value="1"/>
</dbReference>
<accession>A0A165W8C8</accession>
<gene>
    <name evidence="2" type="primary">yjgH</name>
    <name evidence="2" type="ORF">PsAD2_03500</name>
</gene>
<dbReference type="OrthoDB" id="5520786at2"/>
<comment type="similarity">
    <text evidence="1">Belongs to the RutC family.</text>
</comment>
<reference evidence="2 3" key="1">
    <citation type="journal article" date="2016" name="Front. Microbiol.">
        <title>Comparative Genomic Analysis Reveals a Diverse Repertoire of Genes Involved in Prokaryote-Eukaryote Interactions within the Pseudovibrio Genus.</title>
        <authorList>
            <person name="Romano S."/>
            <person name="Fernandez-Guerra A."/>
            <person name="Reen F.J."/>
            <person name="Glockner F.O."/>
            <person name="Crowley S.P."/>
            <person name="O'Sullivan O."/>
            <person name="Cotter P.D."/>
            <person name="Adams C."/>
            <person name="Dobson A.D."/>
            <person name="O'Gara F."/>
        </authorList>
    </citation>
    <scope>NUCLEOTIDE SEQUENCE [LARGE SCALE GENOMIC DNA]</scope>
    <source>
        <strain evidence="2 3">Ad2</strain>
    </source>
</reference>
<dbReference type="Pfam" id="PF01042">
    <property type="entry name" value="Ribonuc_L-PSP"/>
    <property type="match status" value="1"/>
</dbReference>
<evidence type="ECO:0000313" key="2">
    <source>
        <dbReference type="EMBL" id="KZL16157.1"/>
    </source>
</evidence>